<dbReference type="PANTHER" id="PTHR46457">
    <property type="entry name" value="DNA REPAIR PROTEIN RAD51 HOMOLOG 4"/>
    <property type="match status" value="1"/>
</dbReference>
<dbReference type="AlphaFoldDB" id="A0A0P4VSX3"/>
<keyword evidence="3" id="KW-0547">Nucleotide-binding</keyword>
<feature type="domain" description="RecA family profile 1" evidence="10">
    <location>
        <begin position="74"/>
        <end position="242"/>
    </location>
</feature>
<dbReference type="GO" id="GO:0005815">
    <property type="term" value="C:microtubule organizing center"/>
    <property type="evidence" value="ECO:0007669"/>
    <property type="project" value="TreeGrafter"/>
</dbReference>
<dbReference type="Gene3D" id="3.40.50.300">
    <property type="entry name" value="P-loop containing nucleotide triphosphate hydrolases"/>
    <property type="match status" value="1"/>
</dbReference>
<sequence>MPKLPSYLVKPQLLKSLGSCKIYSVTDFLQAEFEKLVTATFGEEELIEVTRQLIRNYSTQPKDALTLYRYLLRKTSIIQTFIKGLDDLLNGGLLTGTLLEICGLSGTGKTQICLTITVNIVLKMKSNVTYIDTKRDFCSSRVLQILQTWNYKEETDTVLERINVIPADDIYKLITLLQSIKNVLPSSEKFGKLIVIDSLAVLFFPFIGAPNNQGLSLLNHIASLLKIIAVKHHVAIIVTNLASKFEDNIDFMKLEDLKQDIKESEVRPTLGKYWLHVPNTRLIVSKSSAVECERVLVIKKSDYIKLGNTCTVQVLNSGVR</sequence>
<proteinExistence type="evidence at transcript level"/>
<dbReference type="GO" id="GO:0007131">
    <property type="term" value="P:reciprocal meiotic recombination"/>
    <property type="evidence" value="ECO:0007669"/>
    <property type="project" value="TreeGrafter"/>
</dbReference>
<dbReference type="PANTHER" id="PTHR46457:SF1">
    <property type="entry name" value="DNA REPAIR PROTEIN RAD51 HOMOLOG 4"/>
    <property type="match status" value="1"/>
</dbReference>
<evidence type="ECO:0000256" key="5">
    <source>
        <dbReference type="ARBA" id="ARBA00022840"/>
    </source>
</evidence>
<protein>
    <submittedName>
        <fullName evidence="11">Putative dna repair protein rad51 log 4 isoform x1</fullName>
    </submittedName>
</protein>
<dbReference type="InterPro" id="IPR051988">
    <property type="entry name" value="HRR_RAD51_Paralog"/>
</dbReference>
<name>A0A0P4VSX3_9HEMI</name>
<keyword evidence="9" id="KW-0539">Nucleus</keyword>
<evidence type="ECO:0000256" key="1">
    <source>
        <dbReference type="ARBA" id="ARBA00004123"/>
    </source>
</evidence>
<evidence type="ECO:0000256" key="9">
    <source>
        <dbReference type="ARBA" id="ARBA00023242"/>
    </source>
</evidence>
<keyword evidence="5" id="KW-0067">ATP-binding</keyword>
<dbReference type="InterPro" id="IPR047323">
    <property type="entry name" value="Rad51D_C"/>
</dbReference>
<dbReference type="InterPro" id="IPR013632">
    <property type="entry name" value="Rad51_C"/>
</dbReference>
<evidence type="ECO:0000259" key="10">
    <source>
        <dbReference type="PROSITE" id="PS50162"/>
    </source>
</evidence>
<dbReference type="InterPro" id="IPR003593">
    <property type="entry name" value="AAA+_ATPase"/>
</dbReference>
<dbReference type="GO" id="GO:0140664">
    <property type="term" value="F:ATP-dependent DNA damage sensor activity"/>
    <property type="evidence" value="ECO:0007669"/>
    <property type="project" value="InterPro"/>
</dbReference>
<evidence type="ECO:0000256" key="8">
    <source>
        <dbReference type="ARBA" id="ARBA00023204"/>
    </source>
</evidence>
<dbReference type="InterPro" id="IPR020588">
    <property type="entry name" value="RecA_ATP-bd"/>
</dbReference>
<evidence type="ECO:0000256" key="4">
    <source>
        <dbReference type="ARBA" id="ARBA00022763"/>
    </source>
</evidence>
<dbReference type="SMART" id="SM00382">
    <property type="entry name" value="AAA"/>
    <property type="match status" value="1"/>
</dbReference>
<reference evidence="11" key="1">
    <citation type="journal article" date="2016" name="PLoS Negl. Trop. Dis.">
        <title>A Deep Insight into the Sialome of Rhodnius neglectus, a Vector of Chagas Disease.</title>
        <authorList>
            <person name="Santiago P.B."/>
            <person name="Assumpcao T.C."/>
            <person name="Araujo C.N."/>
            <person name="Bastos I.M."/>
            <person name="Neves D."/>
            <person name="Silva I.G."/>
            <person name="Charneau S."/>
            <person name="Queiroz R.M."/>
            <person name="Raiol T."/>
            <person name="Oliveira J.V."/>
            <person name="Sousa M.V."/>
            <person name="Calvo E."/>
            <person name="Ribeiro J.M."/>
            <person name="Santana J.M."/>
        </authorList>
    </citation>
    <scope>NUCLEOTIDE SEQUENCE</scope>
    <source>
        <tissue evidence="11">Salivary glands</tissue>
    </source>
</reference>
<keyword evidence="7" id="KW-0233">DNA recombination</keyword>
<evidence type="ECO:0000313" key="11">
    <source>
        <dbReference type="EMBL" id="JAI56275.1"/>
    </source>
</evidence>
<dbReference type="InterPro" id="IPR027417">
    <property type="entry name" value="P-loop_NTPase"/>
</dbReference>
<keyword evidence="8" id="KW-0234">DNA repair</keyword>
<evidence type="ECO:0000256" key="2">
    <source>
        <dbReference type="ARBA" id="ARBA00007095"/>
    </source>
</evidence>
<dbReference type="GO" id="GO:0000723">
    <property type="term" value="P:telomere maintenance"/>
    <property type="evidence" value="ECO:0007669"/>
    <property type="project" value="TreeGrafter"/>
</dbReference>
<dbReference type="GO" id="GO:0000724">
    <property type="term" value="P:double-strand break repair via homologous recombination"/>
    <property type="evidence" value="ECO:0007669"/>
    <property type="project" value="TreeGrafter"/>
</dbReference>
<dbReference type="SUPFAM" id="SSF52540">
    <property type="entry name" value="P-loop containing nucleoside triphosphate hydrolases"/>
    <property type="match status" value="1"/>
</dbReference>
<dbReference type="Pfam" id="PF08423">
    <property type="entry name" value="Rad51"/>
    <property type="match status" value="1"/>
</dbReference>
<evidence type="ECO:0000256" key="3">
    <source>
        <dbReference type="ARBA" id="ARBA00022741"/>
    </source>
</evidence>
<evidence type="ECO:0000256" key="6">
    <source>
        <dbReference type="ARBA" id="ARBA00023125"/>
    </source>
</evidence>
<comment type="subcellular location">
    <subcellularLocation>
        <location evidence="1">Nucleus</location>
    </subcellularLocation>
</comment>
<dbReference type="GO" id="GO:0000400">
    <property type="term" value="F:four-way junction DNA binding"/>
    <property type="evidence" value="ECO:0007669"/>
    <property type="project" value="TreeGrafter"/>
</dbReference>
<keyword evidence="6" id="KW-0238">DNA-binding</keyword>
<dbReference type="GO" id="GO:0033063">
    <property type="term" value="C:Rad51B-Rad51C-Rad51D-XRCC2 complex"/>
    <property type="evidence" value="ECO:0007669"/>
    <property type="project" value="TreeGrafter"/>
</dbReference>
<dbReference type="GO" id="GO:0003697">
    <property type="term" value="F:single-stranded DNA binding"/>
    <property type="evidence" value="ECO:0007669"/>
    <property type="project" value="TreeGrafter"/>
</dbReference>
<organism evidence="11">
    <name type="scientific">Rhodnius neglectus</name>
    <dbReference type="NCBI Taxonomy" id="72488"/>
    <lineage>
        <taxon>Eukaryota</taxon>
        <taxon>Metazoa</taxon>
        <taxon>Ecdysozoa</taxon>
        <taxon>Arthropoda</taxon>
        <taxon>Hexapoda</taxon>
        <taxon>Insecta</taxon>
        <taxon>Pterygota</taxon>
        <taxon>Neoptera</taxon>
        <taxon>Paraneoptera</taxon>
        <taxon>Hemiptera</taxon>
        <taxon>Heteroptera</taxon>
        <taxon>Panheteroptera</taxon>
        <taxon>Cimicomorpha</taxon>
        <taxon>Reduviidae</taxon>
        <taxon>Triatominae</taxon>
        <taxon>Rhodnius</taxon>
    </lineage>
</organism>
<dbReference type="GO" id="GO:0042148">
    <property type="term" value="P:DNA strand invasion"/>
    <property type="evidence" value="ECO:0007669"/>
    <property type="project" value="TreeGrafter"/>
</dbReference>
<dbReference type="PROSITE" id="PS50162">
    <property type="entry name" value="RECA_2"/>
    <property type="match status" value="1"/>
</dbReference>
<dbReference type="EMBL" id="GDKW01000320">
    <property type="protein sequence ID" value="JAI56275.1"/>
    <property type="molecule type" value="mRNA"/>
</dbReference>
<dbReference type="CDD" id="cd19489">
    <property type="entry name" value="Rad51D"/>
    <property type="match status" value="1"/>
</dbReference>
<evidence type="ECO:0000256" key="7">
    <source>
        <dbReference type="ARBA" id="ARBA00023172"/>
    </source>
</evidence>
<dbReference type="GO" id="GO:0005657">
    <property type="term" value="C:replication fork"/>
    <property type="evidence" value="ECO:0007669"/>
    <property type="project" value="TreeGrafter"/>
</dbReference>
<accession>A0A0P4VSX3</accession>
<keyword evidence="4" id="KW-0227">DNA damage</keyword>
<comment type="similarity">
    <text evidence="2">Belongs to the RecA family. RAD51 subfamily.</text>
</comment>
<dbReference type="GO" id="GO:0005524">
    <property type="term" value="F:ATP binding"/>
    <property type="evidence" value="ECO:0007669"/>
    <property type="project" value="UniProtKB-KW"/>
</dbReference>